<dbReference type="Proteomes" id="UP001056756">
    <property type="component" value="Chromosome"/>
</dbReference>
<evidence type="ECO:0000256" key="1">
    <source>
        <dbReference type="SAM" id="Phobius"/>
    </source>
</evidence>
<keyword evidence="1" id="KW-0812">Transmembrane</keyword>
<feature type="domain" description="AB hydrolase-1" evidence="2">
    <location>
        <begin position="109"/>
        <end position="235"/>
    </location>
</feature>
<evidence type="ECO:0000313" key="4">
    <source>
        <dbReference type="Proteomes" id="UP001056756"/>
    </source>
</evidence>
<feature type="transmembrane region" description="Helical" evidence="1">
    <location>
        <begin position="29"/>
        <end position="54"/>
    </location>
</feature>
<evidence type="ECO:0000313" key="3">
    <source>
        <dbReference type="EMBL" id="URN95182.1"/>
    </source>
</evidence>
<protein>
    <submittedName>
        <fullName evidence="3">Lysophospholipase</fullName>
    </submittedName>
</protein>
<reference evidence="3" key="1">
    <citation type="submission" date="2022-05" db="EMBL/GenBank/DDBJ databases">
        <title>Novel bacterial taxa in a minimal lignocellulolytic consortium and its capacity to transform plastics disclosed by genome-resolved metagenomics.</title>
        <authorList>
            <person name="Rodriguez C.A.D."/>
            <person name="Diaz-Garcia L."/>
            <person name="Herrera K."/>
            <person name="Tarazona N.A."/>
            <person name="Sproer C."/>
            <person name="Overmann J."/>
            <person name="Jimenez D.J."/>
        </authorList>
    </citation>
    <scope>NUCLEOTIDE SEQUENCE</scope>
    <source>
        <strain evidence="3">MAG5</strain>
    </source>
</reference>
<dbReference type="PANTHER" id="PTHR12277:SF81">
    <property type="entry name" value="PROTEIN ABHD13"/>
    <property type="match status" value="1"/>
</dbReference>
<dbReference type="PANTHER" id="PTHR12277">
    <property type="entry name" value="ALPHA/BETA HYDROLASE DOMAIN-CONTAINING PROTEIN"/>
    <property type="match status" value="1"/>
</dbReference>
<dbReference type="SUPFAM" id="SSF53474">
    <property type="entry name" value="alpha/beta-Hydrolases"/>
    <property type="match status" value="1"/>
</dbReference>
<dbReference type="InterPro" id="IPR000073">
    <property type="entry name" value="AB_hydrolase_1"/>
</dbReference>
<organism evidence="3 4">
    <name type="scientific">Candidatus Pristimantibacillus lignocellulolyticus</name>
    <dbReference type="NCBI Taxonomy" id="2994561"/>
    <lineage>
        <taxon>Bacteria</taxon>
        <taxon>Bacillati</taxon>
        <taxon>Bacillota</taxon>
        <taxon>Bacilli</taxon>
        <taxon>Bacillales</taxon>
        <taxon>Paenibacillaceae</taxon>
        <taxon>Candidatus Pristimantibacillus</taxon>
    </lineage>
</organism>
<evidence type="ECO:0000259" key="2">
    <source>
        <dbReference type="Pfam" id="PF00561"/>
    </source>
</evidence>
<keyword evidence="1" id="KW-0472">Membrane</keyword>
<gene>
    <name evidence="3" type="ORF">NAG76_02680</name>
</gene>
<sequence length="328" mass="37009">MDSGIETVQGRTTQLIVPEHKKNIRFRHFLLAIVVAIFSFLAIIILVSHAIIAWNLAYPYVPSLESNPYDEKELSYEVAVYPSRSGETTVDSWYIPASIAESRTASKQTIILSHGYGANREETWVPMYDLAELMNELDYNVIMFDYGYASKAYSAPATWGSEEKNQLLAVVDYAQQRGAEKIIVWGFSMGAGTALQAALESDQIDALILDSLFLPSPDTLYTNLQQYVDLPKYPTTTIISELLPLWTNHVFSNTPAQSILAKHYDIPLFIVHGTADNKADYHIAEQIAGNQHNVHSSLWVIENGQHELLFRKDPNRYMKNISEFLSNI</sequence>
<dbReference type="AlphaFoldDB" id="A0A9J6ZGA0"/>
<dbReference type="Gene3D" id="3.40.50.1820">
    <property type="entry name" value="alpha/beta hydrolase"/>
    <property type="match status" value="1"/>
</dbReference>
<name>A0A9J6ZGA0_9BACL</name>
<dbReference type="KEGG" id="plig:NAG76_02680"/>
<proteinExistence type="predicted"/>
<dbReference type="EMBL" id="CP097899">
    <property type="protein sequence ID" value="URN95182.1"/>
    <property type="molecule type" value="Genomic_DNA"/>
</dbReference>
<dbReference type="InterPro" id="IPR029058">
    <property type="entry name" value="AB_hydrolase_fold"/>
</dbReference>
<keyword evidence="1" id="KW-1133">Transmembrane helix</keyword>
<accession>A0A9J6ZGA0</accession>
<dbReference type="Pfam" id="PF00561">
    <property type="entry name" value="Abhydrolase_1"/>
    <property type="match status" value="1"/>
</dbReference>